<organism evidence="1 2">
    <name type="scientific">Vigna mungo</name>
    <name type="common">Black gram</name>
    <name type="synonym">Phaseolus mungo</name>
    <dbReference type="NCBI Taxonomy" id="3915"/>
    <lineage>
        <taxon>Eukaryota</taxon>
        <taxon>Viridiplantae</taxon>
        <taxon>Streptophyta</taxon>
        <taxon>Embryophyta</taxon>
        <taxon>Tracheophyta</taxon>
        <taxon>Spermatophyta</taxon>
        <taxon>Magnoliopsida</taxon>
        <taxon>eudicotyledons</taxon>
        <taxon>Gunneridae</taxon>
        <taxon>Pentapetalae</taxon>
        <taxon>rosids</taxon>
        <taxon>fabids</taxon>
        <taxon>Fabales</taxon>
        <taxon>Fabaceae</taxon>
        <taxon>Papilionoideae</taxon>
        <taxon>50 kb inversion clade</taxon>
        <taxon>NPAAA clade</taxon>
        <taxon>indigoferoid/millettioid clade</taxon>
        <taxon>Phaseoleae</taxon>
        <taxon>Vigna</taxon>
    </lineage>
</organism>
<reference evidence="1 2" key="1">
    <citation type="journal article" date="2023" name="Life. Sci Alliance">
        <title>Evolutionary insights into 3D genome organization and epigenetic landscape of Vigna mungo.</title>
        <authorList>
            <person name="Junaid A."/>
            <person name="Singh B."/>
            <person name="Bhatia S."/>
        </authorList>
    </citation>
    <scope>NUCLEOTIDE SEQUENCE [LARGE SCALE GENOMIC DNA]</scope>
    <source>
        <strain evidence="1">Urdbean</strain>
    </source>
</reference>
<accession>A0AAQ3RMZ0</accession>
<dbReference type="AlphaFoldDB" id="A0AAQ3RMZ0"/>
<keyword evidence="2" id="KW-1185">Reference proteome</keyword>
<sequence>MEISFGWSNTSEDCVLIVFVGARLHVTGGVLRGGRSVEGEASIAVLDTAAGVWLDRNGIVSSSRSNKGHDYDPSLELMRRCRHAAAAFAMEGSGGRRIFHTANLNYYGVAAMVVGFWKVAHHPPQLLGRGSYTCVPIDLLPIEFMRSLLLLMRAHDPYP</sequence>
<name>A0AAQ3RMZ0_VIGMU</name>
<dbReference type="EMBL" id="CP144692">
    <property type="protein sequence ID" value="WVY98398.1"/>
    <property type="molecule type" value="Genomic_DNA"/>
</dbReference>
<protein>
    <submittedName>
        <fullName evidence="1">Uncharacterized protein</fullName>
    </submittedName>
</protein>
<evidence type="ECO:0000313" key="2">
    <source>
        <dbReference type="Proteomes" id="UP001374535"/>
    </source>
</evidence>
<dbReference type="Proteomes" id="UP001374535">
    <property type="component" value="Chromosome 9"/>
</dbReference>
<dbReference type="PANTHER" id="PTHR46422:SF6">
    <property type="entry name" value="SERINE_THREONINE-PROTEIN PHOSPHATASE BSL1"/>
    <property type="match status" value="1"/>
</dbReference>
<evidence type="ECO:0000313" key="1">
    <source>
        <dbReference type="EMBL" id="WVY98398.1"/>
    </source>
</evidence>
<gene>
    <name evidence="1" type="ORF">V8G54_030549</name>
</gene>
<proteinExistence type="predicted"/>
<dbReference type="PANTHER" id="PTHR46422">
    <property type="entry name" value="SERINE/THREONINE-PROTEIN PHOSPHATASE BSL3"/>
    <property type="match status" value="1"/>
</dbReference>